<protein>
    <submittedName>
        <fullName evidence="6">ECM-binding protein homolog</fullName>
    </submittedName>
</protein>
<dbReference type="RefSeq" id="WP_129620077.1">
    <property type="nucleotide sequence ID" value="NZ_LR214950.1"/>
</dbReference>
<keyword evidence="1" id="KW-0175">Coiled coil</keyword>
<feature type="domain" description="Extracellular matrix-binding protein ebh GA module" evidence="5">
    <location>
        <begin position="4551"/>
        <end position="4599"/>
    </location>
</feature>
<keyword evidence="4" id="KW-0732">Signal</keyword>
<dbReference type="Proteomes" id="UP000290568">
    <property type="component" value="Chromosome"/>
</dbReference>
<dbReference type="Pfam" id="PF04200">
    <property type="entry name" value="Lipoprotein_17"/>
    <property type="match status" value="15"/>
</dbReference>
<keyword evidence="7" id="KW-1185">Reference proteome</keyword>
<dbReference type="InterPro" id="IPR009063">
    <property type="entry name" value="Ig/albumin-bd_sf"/>
</dbReference>
<feature type="domain" description="Extracellular matrix-binding protein ebh GA module" evidence="5">
    <location>
        <begin position="1624"/>
        <end position="1690"/>
    </location>
</feature>
<proteinExistence type="predicted"/>
<feature type="coiled-coil region" evidence="1">
    <location>
        <begin position="3904"/>
        <end position="3952"/>
    </location>
</feature>
<feature type="domain" description="Extracellular matrix-binding protein ebh GA module" evidence="5">
    <location>
        <begin position="3961"/>
        <end position="4000"/>
    </location>
</feature>
<feature type="coiled-coil region" evidence="1">
    <location>
        <begin position="4537"/>
        <end position="4815"/>
    </location>
</feature>
<feature type="domain" description="Extracellular matrix-binding protein ebh GA module" evidence="5">
    <location>
        <begin position="4260"/>
        <end position="4311"/>
    </location>
</feature>
<feature type="region of interest" description="Disordered" evidence="2">
    <location>
        <begin position="3572"/>
        <end position="3601"/>
    </location>
</feature>
<evidence type="ECO:0000313" key="6">
    <source>
        <dbReference type="EMBL" id="VEU58398.1"/>
    </source>
</evidence>
<feature type="coiled-coil region" evidence="1">
    <location>
        <begin position="3992"/>
        <end position="4022"/>
    </location>
</feature>
<accession>A0A449A2B2</accession>
<sequence length="4918" mass="555130">MKNRKKIKKIVLAVSATSASLPFVFLPISQTNTTGSSQEIDSKYMSYSQYNKVQDDGIYTNYSTVEGMFFEGWAIGNKKQPIYIGTNPKYSKDESGYNKSKYYINERNNWYRLYDYNANKEKWDRYRDNYNPAWDLLNPSLILNDSTINTRYNWQKNDNKDSSFFNGDGWDSVNDTKSFRVGFNVDKLRSDDRKFLVGLWISEDLILTGNIKAIVSTRNTNNPFQEAIANPSNVRTYNISVDEKYDVNDVKDKTNSATWYGKEEYKYRINPWISKSYDYTGVFKEGDNHSGFKFYSSNKNNEYAEFSRYYVDGEDKYTTGKTWLNSMHYGSFYKSFPKEINQNITNQYGILWGGVANDYFRKRTIANMIIHDEPSLDGDWKYAPVAYAGNEYKLGLFQKQYKDNNNYIYNSLNNNAGSLLILEIKSEDKSTAGFTPSLQLEFTVKRNPNTIDNNGVRSGNNANPLSRDSSSKKTYIGFGQFKYEQSKWANRQFGSFMKMADRQAYQNIKFNTTEKLVKSEYLLDNDKLPNTTLSLIEDNNGSERLIHSVNKSKYNEVINQDKILAEYKTKNNVDSLTQYSNINNLRLKTSFANSEDNKKWKIISENSYSTQNPNIFSFNTTDGDGYLNFNEISYDLTDYEKLKRFANDRTKNKWLTIKQINYLLSQIEQNENFNKATYSFNDPKWFDYFKEQISNLNNLQGQAEAKRAELRNLILSTTDKTEWNSEISNRVLFAFSDPREAKSPAWNLLEREGYWNWQASSLQRKYNIQSELNSNSEAIDRNDDSKVILQTTTEIEKFIADVNNVINKIKETGKSNLESEFINTLNNQSITNSTWSKYNYNQGTKFIINAINSVVANRNTPYDLTTFTPTTNQQYKNDKTSILNKIQNLSTLYDAIQNIQTKIQDLKNDKLVYGKTSNKPAINDDWYNNFVEKLQNANNIQSDSSYAFSSQNNLDTFRTNNANKLKTNWTDKILELNGNKNQFTNDINSFNYLDSSAKQSFIQRKPAEKNFVYSEINYQLTDNRNTINNQLTSLINEAFTQAKIKAKEKINSFAYVSQTLKTTASNNIDSAELYKNTTNNAQDSWVYFGNDQNLKTIVDELEKQNNYHKQLIDYLESSSLNGKNNVLTQKQKEAFKNDILSKNFADQNEVNEYKNSINNVNDATKNLKTYVTNLNTNTDKYNFASPDKKRNFDAYKEIADSLVNNVRSIINSTHISKLQENLTNAYGALDGDIFINKVKELNYLTTNLQNLIINQIKAADPRQRKAIYEKAKKLNDDFGKTDLTSINTYNSAKSTPDYTNGSKARKSAFDTALTNLNAKLNTSKNKLEQPTQIPTNYTNFIENYISQYDQLKSAIATAYNNIDGNEITAEKARLNAIDLTFDYPSKEAVLPSEIRDSSITNNLPNNSKANVVTSNIAKTDSNGTVSLNYQLVSTDPKFSYLPADEKIKSDSKSANITGFLTSSQKAFNDKKASLIEAINQAKNNNKITESQKQKLIDAVNKATSLDELNKQEAKDNEIFKLTSTYEHLNPKQNQELFEKIQNATSIQDAQTIFAKQENVNLNNSMKKLKYLASEYTNKKSNVDYKSATNQSQFDAIFNSANELISSTTNNGTTNPSLNTLIGNINQSGSLNNSFALLDGIKNKAKNDINGLNYLTKTQKQQYKSEINKISDLQSSENKQNAVNKVLTKAKLNQYNATFDYANKSKITPSQIVDNNVSKVIVYNDSLNSPIITTDQIVIKEIVKNNADGTATVKYVIKDATDQSLTSEVKEATIRDFKTGNQAEKERLNAINSVTVNATPQQKQNQASKLTNPQELQWDIQNSQNAEIVDKTIVGYNDITGKLKVSYRLKSKTSTNIYSDIKYAEIEGFQTEKQRLDALLTQENAILTITNKKVPTEATYGTDFNISFKDSNAHKASFKNSPNITNRSDRDGQIAFDYTLKSDRQDLITIPEEVNQASEVVSTKSSSFTASGLLTEKQRLDQLIDNDQVAKTITYPDSQNVIRSEINKDNFVTQITQDAQAKIVIDSFSNNANNPKAIDIIYHLVSTKDGVNAISKTKTLTLDGFQSDVEREQKTINAYTENDYTFTSDNTKLASYFKDNASQIQISPKTTTNRENETIEIQRVVAYNDVDGTLKVEFVTKSNKNGTLLTSNTKVATISGYKTESQRLDDLLNNLSQNNINVAKDKATTLPSDATTATDYTYSLSETEKATLNIVDAISPNNELGKVTFTAKLVSSKAKNELIYDAENTNLPAITTPETSITKSLEITGLRTQAEQDRLDKEAEVARLNNLAATFYYTDKATTLPSEANKKQITSNITNQDPEATVQIKNITAYDEITGSITFEYTFDSAKSGIYNGVESETKTATLNGFKTEKMRLDQLLTAHKAQLEAKINTLATNAYKDNLASNVINNFVIEDENSNLTDARINVTLKKADDVKGQISYTYNLVSTKTLSNQQDLSTQNSETASGILSGFKTNADVESERLNSTQSYTINYANKATTLASSLKDDAISNWTWNKPDDADYEFIDQKVIAYDDVNGKIKVEFKLKSTKNNLGKEVISDKKVVELTGFLTEKQRLDNLIKAIETSSVITNNEDALTKKPSQLTDNDFTITKPEAWNNENLNIALVINNQDRDDENGTIKVSYQLSTTRTDLVSGYDNVDQNLVSDNAPKVTFNNYLTTTQEEINRLDAINPTYSNLNNELLPSQINTNNSNTAFSINLPNGAEAQVVNLAIDSQNDKDGSLTISYQLQSTKNNLNTLQSAKKTYTFNQANNNQYFTEKQRLDLLAYSPTLSTQTQATKTASEIKARDIEFANVENATVLISDVNIDSINEVTGEVQITYLATSQRANLTDVKSSVKNATLNTLTELQRLNNLVAASQKVFNFAGDKAQNLTTVDEVTLEQLSGYLAQEIDNQKTNILSQNKAKLVIDSIESTNSETGEIVLNWYLESTKNNSNNQVVKTANKQYTFTGFQTANQREQQELNALENIDFTFTYDRNKLASELKTNPSGISIQSTRGDTTAESVKVIAYNDVTGELVLQYVAKSTKNGTNFTSEPKTVTLNGFKTEQQRLDQLADNLSNTSLIFNNDNSTRVNYLPSNSTSTTQNNYVYANSVNDQASLDNITFNANDETGSLTSQITLISDKSRNDLIWSEDNLKYNDYQYSTITSKAKELILTGFRTQNEQNNLDQAAERARLNDLSASFDYTDKANVLPSDSVKNAITSQINQADSQATVKIIQINTKDEINGQITGKYVFVSGKGGIYSNLESDEKEFTITGFKTESQRLNDLLATIEAQASIQNVSADQYKNHLPQEVLNQLILSANNLTNAQIQIVDKNANSTDAAIDYTYRLVSTRGLVNGQNLNDVASTATKNGQLAGFKSLKEAEKERLDAIDINNTDDQFSHTIDYAAKNSQLASSLTQATEQNWNWQVNPDNDHQFVDQQIVGYNDITGELKVSYKLQSKKPGFETVQSETKYAIISGFKTEKQRLDDLVNNTQNQPVTISQNTETLKDGAKAKKASDLETSDFATTLTSAGENQNIKVYLELDTKNADNEHGTILVGYQLESTRNLTGENGLVSENWENKPTEKPLIKSEKSRSQEFSGYVTNDDEEANRIEKLLPLIKLDYPDKANYLPLLNENQVLNENVQVKFKDGRNLIDEQVELKPNSLTIVKRDDEQGLIQVQYTLVSTTRNNIERVLNATAQEDAKQLTGFKTELQRLQALNYDWENQITDKNLVSPSDLQQSDINAINNELDQATNIQITSRNDKTGVISGTYSIYSKRPNLNTIHIDNLAFTINGLQTENQRLDRVIADQNIAKSITYNKNDQNTAKASALVANKAEVIKNLNNSYFVTSVANNEVNKAQIVIDDISANDDTGILTVTYHLTSLKEGLTDQRSSATQTLEIGGFLTNLQDAKNKAKDYIDQLVAESKLTDDQAEELKTEIDNATNNNEITQLKTKADKQVIINDALNNFTNLNQAQKDKLIEDITNSPDINEAQKIKEKYSDLNDKMGELADLVAEYKKKKAEDKYTQATKNTKDAFDAVITKVEELLDETNSTDLGTNIDEFLGTKEDHSDGSIVQKYEALDGEIQKVIKQVEASELLSDDQKTSFKEELNKVSPKDLSYTENNQTKTLDDIKANILEKEQEKQRYINAINTFENLNQQQKDDYINQIKAANSSELETINEEARLLDNEMAKLKEAAKDQEAIQADSKYLEADEAVKNAYETAIIEANKVINGRPTDATENDDFNYNANKEQVTKLIEKLNLAKLNIEKDASKKAIDNLPNLNQNEKNNAKDLIDQATYKTEVETIEAVEKNRNDKKQPYIEQIQAISNLTDAEKTNYINEIKNTNLNLSPDNVVENVADFEAIILKAQKESLIKELEKSVNNDETTRILNPKQLEYFKNEINNATNSKQAHSAFTSALEVADKMANLKAKVAKYTELINDSNNTKYQNADNQELIQNKLKVAKELLNSTTENGLDRDNDNLNNLVANNKNNQSLDYAYDILNGKENALKEKVDNSDLLSDEEKTSLIEQIDNIDKLNNEDEQIAEIAKTIANKEEAKQDAIEQINNLEHLNQNQKDSLINEIKSSSAEQKDNVVNKAKELDKAMEELQNEVQNSEQIHQSNAYQNATDEEKNNYDNALENAKQVLNNQKPNDYASSNLNQNEVLELINKLREIAKTIANKEEAKQDAINQINNLEHLNESQKDSLINEIKTSSAQEKDNIVNKAKELDRAMEELQNEVQDSEQIHQSTAYQNATDEEKNNYDNALENAKQVLNNQKPNDYASSKLNQNEVVELINKLREIKNKQNENINEALDTKELIASLNDLVNLTKTNKWNKFTKEQKDAINNAISNSNNILDNLDKYTNDDLKEQTEINRLLLKTKVNSKIWWLLILTAGTIATMGLIFIILALKRRKVEDED</sequence>
<keyword evidence="3" id="KW-0472">Membrane</keyword>
<dbReference type="Gene3D" id="1.20.120.1850">
    <property type="entry name" value="Ebh helix bundles repeating unit (S and A modules)"/>
    <property type="match status" value="5"/>
</dbReference>
<feature type="coiled-coil region" evidence="1">
    <location>
        <begin position="689"/>
        <end position="716"/>
    </location>
</feature>
<feature type="signal peptide" evidence="4">
    <location>
        <begin position="1"/>
        <end position="24"/>
    </location>
</feature>
<dbReference type="Pfam" id="PF07554">
    <property type="entry name" value="FIVAR"/>
    <property type="match status" value="2"/>
</dbReference>
<keyword evidence="3" id="KW-0812">Transmembrane</keyword>
<feature type="domain" description="Extracellular matrix-binding protein ebh GA module" evidence="5">
    <location>
        <begin position="4678"/>
        <end position="4726"/>
    </location>
</feature>
<evidence type="ECO:0000256" key="4">
    <source>
        <dbReference type="SAM" id="SignalP"/>
    </source>
</evidence>
<feature type="coiled-coil region" evidence="1">
    <location>
        <begin position="4129"/>
        <end position="4206"/>
    </location>
</feature>
<evidence type="ECO:0000256" key="2">
    <source>
        <dbReference type="SAM" id="MobiDB-lite"/>
    </source>
</evidence>
<reference evidence="6 7" key="1">
    <citation type="submission" date="2019-01" db="EMBL/GenBank/DDBJ databases">
        <authorList>
            <consortium name="Pathogen Informatics"/>
        </authorList>
    </citation>
    <scope>NUCLEOTIDE SEQUENCE [LARGE SCALE GENOMIC DNA]</scope>
    <source>
        <strain evidence="6 7">NCTC10183</strain>
    </source>
</reference>
<name>A0A449A2B2_9BACT</name>
<dbReference type="SMART" id="SM00844">
    <property type="entry name" value="GA"/>
    <property type="match status" value="7"/>
</dbReference>
<dbReference type="InterPro" id="IPR002988">
    <property type="entry name" value="GA_module"/>
</dbReference>
<dbReference type="Pfam" id="PF01468">
    <property type="entry name" value="GA"/>
    <property type="match status" value="7"/>
</dbReference>
<evidence type="ECO:0000256" key="3">
    <source>
        <dbReference type="SAM" id="Phobius"/>
    </source>
</evidence>
<keyword evidence="3" id="KW-1133">Transmembrane helix</keyword>
<dbReference type="OrthoDB" id="393128at2"/>
<feature type="compositionally biased region" description="Basic and acidic residues" evidence="2">
    <location>
        <begin position="3577"/>
        <end position="3594"/>
    </location>
</feature>
<evidence type="ECO:0000313" key="7">
    <source>
        <dbReference type="Proteomes" id="UP000290568"/>
    </source>
</evidence>
<dbReference type="InterPro" id="IPR007326">
    <property type="entry name" value="Lipoprotein-assoc_dom"/>
</dbReference>
<organism evidence="6 7">
    <name type="scientific">Mycoplasmopsis gallinacea</name>
    <dbReference type="NCBI Taxonomy" id="29556"/>
    <lineage>
        <taxon>Bacteria</taxon>
        <taxon>Bacillati</taxon>
        <taxon>Mycoplasmatota</taxon>
        <taxon>Mycoplasmoidales</taxon>
        <taxon>Metamycoplasmataceae</taxon>
        <taxon>Mycoplasmopsis</taxon>
    </lineage>
</organism>
<feature type="domain" description="Extracellular matrix-binding protein ebh GA module" evidence="5">
    <location>
        <begin position="3894"/>
        <end position="3956"/>
    </location>
</feature>
<evidence type="ECO:0000259" key="5">
    <source>
        <dbReference type="SMART" id="SM00844"/>
    </source>
</evidence>
<dbReference type="SUPFAM" id="SSF46997">
    <property type="entry name" value="Bacterial immunoglobulin/albumin-binding domains"/>
    <property type="match status" value="3"/>
</dbReference>
<feature type="coiled-coil region" evidence="1">
    <location>
        <begin position="1464"/>
        <end position="1498"/>
    </location>
</feature>
<dbReference type="EMBL" id="LR214950">
    <property type="protein sequence ID" value="VEU58398.1"/>
    <property type="molecule type" value="Genomic_DNA"/>
</dbReference>
<gene>
    <name evidence="6" type="primary">ebh_2</name>
    <name evidence="6" type="ORF">NCTC10183_00156</name>
</gene>
<dbReference type="Gene3D" id="1.20.5.420">
    <property type="entry name" value="Immunoglobulin FC, subunit C"/>
    <property type="match status" value="8"/>
</dbReference>
<evidence type="ECO:0000256" key="1">
    <source>
        <dbReference type="SAM" id="Coils"/>
    </source>
</evidence>
<feature type="chain" id="PRO_5019436733" evidence="4">
    <location>
        <begin position="25"/>
        <end position="4918"/>
    </location>
</feature>
<feature type="domain" description="Extracellular matrix-binding protein ebh GA module" evidence="5">
    <location>
        <begin position="4136"/>
        <end position="4184"/>
    </location>
</feature>
<feature type="transmembrane region" description="Helical" evidence="3">
    <location>
        <begin position="4886"/>
        <end position="4909"/>
    </location>
</feature>
<dbReference type="InterPro" id="IPR020840">
    <property type="entry name" value="Extracell_matrix-bd_GA"/>
</dbReference>